<dbReference type="PROSITE" id="PS51257">
    <property type="entry name" value="PROKAR_LIPOPROTEIN"/>
    <property type="match status" value="1"/>
</dbReference>
<dbReference type="EMBL" id="CP060714">
    <property type="protein sequence ID" value="QNN57646.1"/>
    <property type="molecule type" value="Genomic_DNA"/>
</dbReference>
<dbReference type="InterPro" id="IPR013783">
    <property type="entry name" value="Ig-like_fold"/>
</dbReference>
<accession>A0A7G9RPX1</accession>
<evidence type="ECO:0000259" key="3">
    <source>
        <dbReference type="PROSITE" id="PS50853"/>
    </source>
</evidence>
<dbReference type="AlphaFoldDB" id="A0A7G9RPX1"/>
<dbReference type="RefSeq" id="WP_187597894.1">
    <property type="nucleotide sequence ID" value="NZ_CP060714.1"/>
</dbReference>
<dbReference type="InterPro" id="IPR053784">
    <property type="entry name" value="Choice_anch_U_dom"/>
</dbReference>
<feature type="transmembrane region" description="Helical" evidence="1">
    <location>
        <begin position="469"/>
        <end position="491"/>
    </location>
</feature>
<dbReference type="KEGG" id="drg:H9K76_01760"/>
<feature type="signal peptide" evidence="2">
    <location>
        <begin position="1"/>
        <end position="24"/>
    </location>
</feature>
<proteinExistence type="predicted"/>
<dbReference type="PROSITE" id="PS50853">
    <property type="entry name" value="FN3"/>
    <property type="match status" value="1"/>
</dbReference>
<protein>
    <submittedName>
        <fullName evidence="4">Fibronectin type III domain-containing protein</fullName>
    </submittedName>
</protein>
<evidence type="ECO:0000256" key="2">
    <source>
        <dbReference type="SAM" id="SignalP"/>
    </source>
</evidence>
<name>A0A7G9RPX1_9BURK</name>
<evidence type="ECO:0000313" key="5">
    <source>
        <dbReference type="Proteomes" id="UP000515811"/>
    </source>
</evidence>
<dbReference type="NCBIfam" id="NF041766">
    <property type="entry name" value="choice_anch_U"/>
    <property type="match status" value="1"/>
</dbReference>
<reference evidence="4 5" key="1">
    <citation type="submission" date="2020-08" db="EMBL/GenBank/DDBJ databases">
        <title>Genome sequence of Diaphorobacter ruginosibacter DSM 27467T.</title>
        <authorList>
            <person name="Hyun D.-W."/>
            <person name="Bae J.-W."/>
        </authorList>
    </citation>
    <scope>NUCLEOTIDE SEQUENCE [LARGE SCALE GENOMIC DNA]</scope>
    <source>
        <strain evidence="4 5">DSM 27467</strain>
    </source>
</reference>
<keyword evidence="1" id="KW-1133">Transmembrane helix</keyword>
<keyword evidence="1" id="KW-0812">Transmembrane</keyword>
<dbReference type="SUPFAM" id="SSF49265">
    <property type="entry name" value="Fibronectin type III"/>
    <property type="match status" value="1"/>
</dbReference>
<keyword evidence="1" id="KW-0472">Membrane</keyword>
<dbReference type="Pfam" id="PF00041">
    <property type="entry name" value="fn3"/>
    <property type="match status" value="1"/>
</dbReference>
<dbReference type="InterPro" id="IPR003961">
    <property type="entry name" value="FN3_dom"/>
</dbReference>
<sequence>MNSLRSSSAALVVLACASLGPARAAELVVNGGFEQNGGAGSQGFTGWTSASQPGSQGGFFAQQGTKGALTPVAVPSPIEGSYAAMSDQPGPGSHVLYQDIAIPSGQQQVMLNARVFVRNAAPLAAAPASLDFSGSAPNQQARIDVMQPSAALDDVGSGVRANVFQWPASGAPGHPVGSSGYQDVSLDLTAYAGQTVRLRIAEVDNRQSLFFGVDAVSVVAVAPGALPAPTGTQLFAQGSTATLEVTPVTPAPGTTITGYVAQCTPQGGGAVVTGTSSGTSIALSGLTAGVAYSCQVAAQSGSATGTFSPPVHYTQPVTGAAVSTPGGGIAAVQLAGPGGGATSGVLESVVIEPVAATTPTLPTSDATFPFGLIAVRVSGVAAGAQVQLQVDLPGAIPQNAQYWKYGPTQQKPGAHWYPFAGSASLSGNRLTLTLTDGEDGDDDLLKNGVIVDPGGIMVPNASSSAATAVPVWSTAGWLLASLALLGAMFSWNRRAAVVRR</sequence>
<gene>
    <name evidence="4" type="ORF">H9K76_01760</name>
</gene>
<dbReference type="Gene3D" id="2.60.40.10">
    <property type="entry name" value="Immunoglobulins"/>
    <property type="match status" value="1"/>
</dbReference>
<keyword evidence="2" id="KW-0732">Signal</keyword>
<evidence type="ECO:0000313" key="4">
    <source>
        <dbReference type="EMBL" id="QNN57646.1"/>
    </source>
</evidence>
<keyword evidence="5" id="KW-1185">Reference proteome</keyword>
<dbReference type="Gene3D" id="2.60.120.260">
    <property type="entry name" value="Galactose-binding domain-like"/>
    <property type="match status" value="1"/>
</dbReference>
<evidence type="ECO:0000256" key="1">
    <source>
        <dbReference type="SAM" id="Phobius"/>
    </source>
</evidence>
<dbReference type="InterPro" id="IPR036116">
    <property type="entry name" value="FN3_sf"/>
</dbReference>
<dbReference type="Proteomes" id="UP000515811">
    <property type="component" value="Chromosome"/>
</dbReference>
<feature type="chain" id="PRO_5028885754" evidence="2">
    <location>
        <begin position="25"/>
        <end position="500"/>
    </location>
</feature>
<dbReference type="CDD" id="cd00063">
    <property type="entry name" value="FN3"/>
    <property type="match status" value="1"/>
</dbReference>
<organism evidence="4 5">
    <name type="scientific">Diaphorobacter ruginosibacter</name>
    <dbReference type="NCBI Taxonomy" id="1715720"/>
    <lineage>
        <taxon>Bacteria</taxon>
        <taxon>Pseudomonadati</taxon>
        <taxon>Pseudomonadota</taxon>
        <taxon>Betaproteobacteria</taxon>
        <taxon>Burkholderiales</taxon>
        <taxon>Comamonadaceae</taxon>
        <taxon>Diaphorobacter</taxon>
    </lineage>
</organism>
<feature type="domain" description="Fibronectin type-III" evidence="3">
    <location>
        <begin position="222"/>
        <end position="318"/>
    </location>
</feature>